<feature type="compositionally biased region" description="Polar residues" evidence="1">
    <location>
        <begin position="144"/>
        <end position="179"/>
    </location>
</feature>
<feature type="compositionally biased region" description="Low complexity" evidence="1">
    <location>
        <begin position="180"/>
        <end position="197"/>
    </location>
</feature>
<feature type="transmembrane region" description="Helical" evidence="2">
    <location>
        <begin position="294"/>
        <end position="315"/>
    </location>
</feature>
<accession>A0A165TCG1</accession>
<keyword evidence="2" id="KW-0472">Membrane</keyword>
<keyword evidence="2" id="KW-1133">Transmembrane helix</keyword>
<feature type="compositionally biased region" description="Low complexity" evidence="1">
    <location>
        <begin position="111"/>
        <end position="143"/>
    </location>
</feature>
<dbReference type="OrthoDB" id="2804303at2759"/>
<feature type="region of interest" description="Disordered" evidence="1">
    <location>
        <begin position="100"/>
        <end position="217"/>
    </location>
</feature>
<keyword evidence="2" id="KW-0812">Transmembrane</keyword>
<sequence>MPSTPFRRRCYSLPPVFPSRLPLCPPSPDRACRISLCTDQQFSSPSFFGAQWPDKTVAEALTLAANMGGAHEPRTTNSPDTWSPVICSLFLCPSSSSLASSTSQGTQTLRTSTQPLTTSASPTSSPTRSTPQPPTTQSQTTAPVSETSSATLSTTGNDRSSDTETPSVTYNDPSPQSIDSATPSSSGTTSASEKSSPVANVADSTSQTDSDRTPTLTTKLETSVTVMVSSYTIITTGLSGSPTSVIETTTISSTEMIPSVFTLGGGTESVPTPSPSSLNVTTQGSARHSETGKVVGGIVAGLAILLLLVLGLLCYRRTRRRRAARESVWFSPSRAGCAMFSGLLNRPASSGSSLFYTAEGEFDDITRANNRVSSTRRYGAASPAMVSSTALLVSLPTPSAEMGAARTNPFTDPTRQAYGEPLAPAILVESPTDHAPLPNPFQDPAPLLGGGNVPAWEVPLPSAHNSIMVHGPEDATRATSVFSDRSDEVEPVVAL</sequence>
<gene>
    <name evidence="3" type="ORF">DAEQUDRAFT_459900</name>
</gene>
<dbReference type="Proteomes" id="UP000076727">
    <property type="component" value="Unassembled WGS sequence"/>
</dbReference>
<keyword evidence="4" id="KW-1185">Reference proteome</keyword>
<proteinExistence type="predicted"/>
<name>A0A165TCG1_9APHY</name>
<protein>
    <submittedName>
        <fullName evidence="3">Uncharacterized protein</fullName>
    </submittedName>
</protein>
<evidence type="ECO:0000313" key="3">
    <source>
        <dbReference type="EMBL" id="KZT73233.1"/>
    </source>
</evidence>
<evidence type="ECO:0000256" key="2">
    <source>
        <dbReference type="SAM" id="Phobius"/>
    </source>
</evidence>
<dbReference type="AlphaFoldDB" id="A0A165TCG1"/>
<dbReference type="EMBL" id="KV429037">
    <property type="protein sequence ID" value="KZT73233.1"/>
    <property type="molecule type" value="Genomic_DNA"/>
</dbReference>
<feature type="compositionally biased region" description="Polar residues" evidence="1">
    <location>
        <begin position="202"/>
        <end position="217"/>
    </location>
</feature>
<organism evidence="3 4">
    <name type="scientific">Daedalea quercina L-15889</name>
    <dbReference type="NCBI Taxonomy" id="1314783"/>
    <lineage>
        <taxon>Eukaryota</taxon>
        <taxon>Fungi</taxon>
        <taxon>Dikarya</taxon>
        <taxon>Basidiomycota</taxon>
        <taxon>Agaricomycotina</taxon>
        <taxon>Agaricomycetes</taxon>
        <taxon>Polyporales</taxon>
        <taxon>Fomitopsis</taxon>
    </lineage>
</organism>
<evidence type="ECO:0000313" key="4">
    <source>
        <dbReference type="Proteomes" id="UP000076727"/>
    </source>
</evidence>
<evidence type="ECO:0000256" key="1">
    <source>
        <dbReference type="SAM" id="MobiDB-lite"/>
    </source>
</evidence>
<reference evidence="3 4" key="1">
    <citation type="journal article" date="2016" name="Mol. Biol. Evol.">
        <title>Comparative Genomics of Early-Diverging Mushroom-Forming Fungi Provides Insights into the Origins of Lignocellulose Decay Capabilities.</title>
        <authorList>
            <person name="Nagy L.G."/>
            <person name="Riley R."/>
            <person name="Tritt A."/>
            <person name="Adam C."/>
            <person name="Daum C."/>
            <person name="Floudas D."/>
            <person name="Sun H."/>
            <person name="Yadav J.S."/>
            <person name="Pangilinan J."/>
            <person name="Larsson K.H."/>
            <person name="Matsuura K."/>
            <person name="Barry K."/>
            <person name="Labutti K."/>
            <person name="Kuo R."/>
            <person name="Ohm R.A."/>
            <person name="Bhattacharya S.S."/>
            <person name="Shirouzu T."/>
            <person name="Yoshinaga Y."/>
            <person name="Martin F.M."/>
            <person name="Grigoriev I.V."/>
            <person name="Hibbett D.S."/>
        </authorList>
    </citation>
    <scope>NUCLEOTIDE SEQUENCE [LARGE SCALE GENOMIC DNA]</scope>
    <source>
        <strain evidence="3 4">L-15889</strain>
    </source>
</reference>